<reference evidence="4 5" key="1">
    <citation type="submission" date="2016-10" db="EMBL/GenBank/DDBJ databases">
        <authorList>
            <person name="de Groot N.N."/>
        </authorList>
    </citation>
    <scope>NUCLEOTIDE SEQUENCE [LARGE SCALE GENOMIC DNA]</scope>
    <source>
        <strain evidence="4 5">AB35.6</strain>
    </source>
</reference>
<dbReference type="EMBL" id="FNSD01000001">
    <property type="protein sequence ID" value="SEB52055.1"/>
    <property type="molecule type" value="Genomic_DNA"/>
</dbReference>
<gene>
    <name evidence="4" type="ORF">SAMN05443244_0935</name>
</gene>
<dbReference type="Pfam" id="PF00072">
    <property type="entry name" value="Response_reg"/>
    <property type="match status" value="1"/>
</dbReference>
<keyword evidence="1 2" id="KW-0597">Phosphoprotein</keyword>
<dbReference type="PROSITE" id="PS50110">
    <property type="entry name" value="RESPONSE_REGULATORY"/>
    <property type="match status" value="1"/>
</dbReference>
<dbReference type="GO" id="GO:0000160">
    <property type="term" value="P:phosphorelay signal transduction system"/>
    <property type="evidence" value="ECO:0007669"/>
    <property type="project" value="InterPro"/>
</dbReference>
<evidence type="ECO:0000256" key="1">
    <source>
        <dbReference type="ARBA" id="ARBA00022553"/>
    </source>
</evidence>
<dbReference type="Gene3D" id="3.40.50.2300">
    <property type="match status" value="1"/>
</dbReference>
<evidence type="ECO:0000259" key="3">
    <source>
        <dbReference type="PROSITE" id="PS50110"/>
    </source>
</evidence>
<feature type="modified residue" description="4-aspartylphosphate" evidence="2">
    <location>
        <position position="80"/>
    </location>
</feature>
<feature type="domain" description="Response regulatory" evidence="3">
    <location>
        <begin position="31"/>
        <end position="148"/>
    </location>
</feature>
<organism evidence="4 5">
    <name type="scientific">Terriglobus roseus</name>
    <dbReference type="NCBI Taxonomy" id="392734"/>
    <lineage>
        <taxon>Bacteria</taxon>
        <taxon>Pseudomonadati</taxon>
        <taxon>Acidobacteriota</taxon>
        <taxon>Terriglobia</taxon>
        <taxon>Terriglobales</taxon>
        <taxon>Acidobacteriaceae</taxon>
        <taxon>Terriglobus</taxon>
    </lineage>
</organism>
<dbReference type="RefSeq" id="WP_074652562.1">
    <property type="nucleotide sequence ID" value="NZ_FNSD01000001.1"/>
</dbReference>
<evidence type="ECO:0000313" key="5">
    <source>
        <dbReference type="Proteomes" id="UP000182409"/>
    </source>
</evidence>
<dbReference type="InterPro" id="IPR001789">
    <property type="entry name" value="Sig_transdc_resp-reg_receiver"/>
</dbReference>
<proteinExistence type="predicted"/>
<dbReference type="OrthoDB" id="119298at2"/>
<accession>A0A1H4K1Q4</accession>
<dbReference type="Proteomes" id="UP000182409">
    <property type="component" value="Unassembled WGS sequence"/>
</dbReference>
<protein>
    <submittedName>
        <fullName evidence="4">Two-component system, OmpR family, phosphate regulon response regulator PhoB</fullName>
    </submittedName>
</protein>
<evidence type="ECO:0000313" key="4">
    <source>
        <dbReference type="EMBL" id="SEB52055.1"/>
    </source>
</evidence>
<dbReference type="AlphaFoldDB" id="A0A1H4K1Q4"/>
<dbReference type="SMART" id="SM00448">
    <property type="entry name" value="REC"/>
    <property type="match status" value="1"/>
</dbReference>
<sequence>MRSELIRISYSLRVLPGIITLITRCPMRKQTVLVVNDNESHCLLLMKMLAGDTYEATYTLTGADGLQMARKLSPDVVLLDLRMPDIGGGNVCAEIRKDPNLDLTAVVFHTAFPFEVGERSGEPFGVADAFLTYPIEARDLQFVLMGCVAKRRSRILNVEHARRT</sequence>
<evidence type="ECO:0000256" key="2">
    <source>
        <dbReference type="PROSITE-ProRule" id="PRU00169"/>
    </source>
</evidence>
<dbReference type="InterPro" id="IPR050595">
    <property type="entry name" value="Bact_response_regulator"/>
</dbReference>
<dbReference type="PANTHER" id="PTHR44591:SF3">
    <property type="entry name" value="RESPONSE REGULATORY DOMAIN-CONTAINING PROTEIN"/>
    <property type="match status" value="1"/>
</dbReference>
<name>A0A1H4K1Q4_9BACT</name>
<dbReference type="InterPro" id="IPR011006">
    <property type="entry name" value="CheY-like_superfamily"/>
</dbReference>
<dbReference type="SUPFAM" id="SSF52172">
    <property type="entry name" value="CheY-like"/>
    <property type="match status" value="1"/>
</dbReference>
<dbReference type="PANTHER" id="PTHR44591">
    <property type="entry name" value="STRESS RESPONSE REGULATOR PROTEIN 1"/>
    <property type="match status" value="1"/>
</dbReference>